<reference evidence="1" key="1">
    <citation type="submission" date="2018-02" db="EMBL/GenBank/DDBJ databases">
        <title>Rhizophora mucronata_Transcriptome.</title>
        <authorList>
            <person name="Meera S.P."/>
            <person name="Sreeshan A."/>
            <person name="Augustine A."/>
        </authorList>
    </citation>
    <scope>NUCLEOTIDE SEQUENCE</scope>
    <source>
        <tissue evidence="1">Leaf</tissue>
    </source>
</reference>
<accession>A0A2P2JHM8</accession>
<name>A0A2P2JHM8_RHIMU</name>
<organism evidence="1">
    <name type="scientific">Rhizophora mucronata</name>
    <name type="common">Asiatic mangrove</name>
    <dbReference type="NCBI Taxonomy" id="61149"/>
    <lineage>
        <taxon>Eukaryota</taxon>
        <taxon>Viridiplantae</taxon>
        <taxon>Streptophyta</taxon>
        <taxon>Embryophyta</taxon>
        <taxon>Tracheophyta</taxon>
        <taxon>Spermatophyta</taxon>
        <taxon>Magnoliopsida</taxon>
        <taxon>eudicotyledons</taxon>
        <taxon>Gunneridae</taxon>
        <taxon>Pentapetalae</taxon>
        <taxon>rosids</taxon>
        <taxon>fabids</taxon>
        <taxon>Malpighiales</taxon>
        <taxon>Rhizophoraceae</taxon>
        <taxon>Rhizophora</taxon>
    </lineage>
</organism>
<protein>
    <submittedName>
        <fullName evidence="1">Uncharacterized protein LOC105132026</fullName>
    </submittedName>
</protein>
<dbReference type="EMBL" id="GGEC01012477">
    <property type="protein sequence ID" value="MBW92960.1"/>
    <property type="molecule type" value="Transcribed_RNA"/>
</dbReference>
<dbReference type="EMBL" id="GGEC01012476">
    <property type="protein sequence ID" value="MBW92959.1"/>
    <property type="molecule type" value="Transcribed_RNA"/>
</dbReference>
<sequence length="45" mass="5003">MVCVPCHQGSICLNAVTAVLRTQSMVKRTGYKFLPKKKRTKLGLP</sequence>
<proteinExistence type="predicted"/>
<dbReference type="AlphaFoldDB" id="A0A2P2JHM8"/>
<evidence type="ECO:0000313" key="1">
    <source>
        <dbReference type="EMBL" id="MBW92959.1"/>
    </source>
</evidence>